<evidence type="ECO:0000313" key="1">
    <source>
        <dbReference type="EMBL" id="CAB4174786.1"/>
    </source>
</evidence>
<evidence type="ECO:0000313" key="2">
    <source>
        <dbReference type="EMBL" id="CAB4179839.1"/>
    </source>
</evidence>
<dbReference type="EMBL" id="LR797127">
    <property type="protein sequence ID" value="CAB4188552.1"/>
    <property type="molecule type" value="Genomic_DNA"/>
</dbReference>
<dbReference type="EMBL" id="LR796920">
    <property type="protein sequence ID" value="CAB4174786.1"/>
    <property type="molecule type" value="Genomic_DNA"/>
</dbReference>
<gene>
    <name evidence="2" type="ORF">UFOVP1035_75</name>
    <name evidence="3" type="ORF">UFOVP1181_34</name>
    <name evidence="1" type="ORF">UFOVP965_79</name>
</gene>
<accession>A0A6J5Q6B2</accession>
<reference evidence="2" key="1">
    <citation type="submission" date="2020-05" db="EMBL/GenBank/DDBJ databases">
        <authorList>
            <person name="Chiriac C."/>
            <person name="Salcher M."/>
            <person name="Ghai R."/>
            <person name="Kavagutti S V."/>
        </authorList>
    </citation>
    <scope>NUCLEOTIDE SEQUENCE</scope>
</reference>
<evidence type="ECO:0000313" key="3">
    <source>
        <dbReference type="EMBL" id="CAB4188552.1"/>
    </source>
</evidence>
<dbReference type="EMBL" id="LR796984">
    <property type="protein sequence ID" value="CAB4179839.1"/>
    <property type="molecule type" value="Genomic_DNA"/>
</dbReference>
<sequence>MNHNGSQFPISHVKVIKADAPITGKLNPRIVTNDLKNSDTKTGHVFDKPAGAFRHGIPVASGVAKTHKDAYNAASNDFLKDKGDFWKVRD</sequence>
<protein>
    <submittedName>
        <fullName evidence="2">Uncharacterized protein</fullName>
    </submittedName>
</protein>
<organism evidence="2">
    <name type="scientific">uncultured Caudovirales phage</name>
    <dbReference type="NCBI Taxonomy" id="2100421"/>
    <lineage>
        <taxon>Viruses</taxon>
        <taxon>Duplodnaviria</taxon>
        <taxon>Heunggongvirae</taxon>
        <taxon>Uroviricota</taxon>
        <taxon>Caudoviricetes</taxon>
        <taxon>Peduoviridae</taxon>
        <taxon>Maltschvirus</taxon>
        <taxon>Maltschvirus maltsch</taxon>
    </lineage>
</organism>
<name>A0A6J5Q6B2_9CAUD</name>
<proteinExistence type="predicted"/>